<accession>A0ABV3CU86</accession>
<name>A0ABV3CU86_STREX</name>
<protein>
    <submittedName>
        <fullName evidence="1">HutD family protein</fullName>
    </submittedName>
</protein>
<sequence>MHHFDVETLPAGRWRNGGGATREIVSWPVGAEEFQWRASVADIDRQGPFSAFPGVDRTFTLLSGDGVRLTAPGTFDRTARPEEPLAFSGDLELTAELRGGACRVLNIMTRRGRRAARVDRITGPAVLPSGHAAVFYVLRGHWRTGTGRRPLAEGQGVWWDEHDTTPDRAATPLSPGAVALWADIAPVT</sequence>
<keyword evidence="2" id="KW-1185">Reference proteome</keyword>
<dbReference type="InterPro" id="IPR014710">
    <property type="entry name" value="RmlC-like_jellyroll"/>
</dbReference>
<evidence type="ECO:0000313" key="2">
    <source>
        <dbReference type="Proteomes" id="UP001551210"/>
    </source>
</evidence>
<dbReference type="PANTHER" id="PTHR37943:SF1">
    <property type="entry name" value="PROTEIN VES"/>
    <property type="match status" value="1"/>
</dbReference>
<dbReference type="EMBL" id="JBEZAM010000010">
    <property type="protein sequence ID" value="MEU7293785.1"/>
    <property type="molecule type" value="Genomic_DNA"/>
</dbReference>
<dbReference type="CDD" id="cd20293">
    <property type="entry name" value="cupin_HutD_N"/>
    <property type="match status" value="1"/>
</dbReference>
<dbReference type="PANTHER" id="PTHR37943">
    <property type="entry name" value="PROTEIN VES"/>
    <property type="match status" value="1"/>
</dbReference>
<dbReference type="Gene3D" id="2.60.120.10">
    <property type="entry name" value="Jelly Rolls"/>
    <property type="match status" value="1"/>
</dbReference>
<reference evidence="1 2" key="1">
    <citation type="submission" date="2024-06" db="EMBL/GenBank/DDBJ databases">
        <title>The Natural Products Discovery Center: Release of the First 8490 Sequenced Strains for Exploring Actinobacteria Biosynthetic Diversity.</title>
        <authorList>
            <person name="Kalkreuter E."/>
            <person name="Kautsar S.A."/>
            <person name="Yang D."/>
            <person name="Bader C.D."/>
            <person name="Teijaro C.N."/>
            <person name="Fluegel L."/>
            <person name="Davis C.M."/>
            <person name="Simpson J.R."/>
            <person name="Lauterbach L."/>
            <person name="Steele A.D."/>
            <person name="Gui C."/>
            <person name="Meng S."/>
            <person name="Li G."/>
            <person name="Viehrig K."/>
            <person name="Ye F."/>
            <person name="Su P."/>
            <person name="Kiefer A.F."/>
            <person name="Nichols A."/>
            <person name="Cepeda A.J."/>
            <person name="Yan W."/>
            <person name="Fan B."/>
            <person name="Jiang Y."/>
            <person name="Adhikari A."/>
            <person name="Zheng C.-J."/>
            <person name="Schuster L."/>
            <person name="Cowan T.M."/>
            <person name="Smanski M.J."/>
            <person name="Chevrette M.G."/>
            <person name="De Carvalho L.P.S."/>
            <person name="Shen B."/>
        </authorList>
    </citation>
    <scope>NUCLEOTIDE SEQUENCE [LARGE SCALE GENOMIC DNA]</scope>
    <source>
        <strain evidence="1 2">NPDC045705</strain>
    </source>
</reference>
<organism evidence="1 2">
    <name type="scientific">Streptomyces exfoliatus</name>
    <name type="common">Streptomyces hydrogenans</name>
    <dbReference type="NCBI Taxonomy" id="1905"/>
    <lineage>
        <taxon>Bacteria</taxon>
        <taxon>Bacillati</taxon>
        <taxon>Actinomycetota</taxon>
        <taxon>Actinomycetes</taxon>
        <taxon>Kitasatosporales</taxon>
        <taxon>Streptomycetaceae</taxon>
        <taxon>Streptomyces</taxon>
    </lineage>
</organism>
<comment type="caution">
    <text evidence="1">The sequence shown here is derived from an EMBL/GenBank/DDBJ whole genome shotgun (WGS) entry which is preliminary data.</text>
</comment>
<dbReference type="Proteomes" id="UP001551210">
    <property type="component" value="Unassembled WGS sequence"/>
</dbReference>
<evidence type="ECO:0000313" key="1">
    <source>
        <dbReference type="EMBL" id="MEU7293785.1"/>
    </source>
</evidence>
<gene>
    <name evidence="1" type="ORF">AB0A76_11340</name>
</gene>
<dbReference type="InterPro" id="IPR010282">
    <property type="entry name" value="Uncharacterised_HutD/Ves"/>
</dbReference>
<dbReference type="SUPFAM" id="SSF51182">
    <property type="entry name" value="RmlC-like cupins"/>
    <property type="match status" value="1"/>
</dbReference>
<proteinExistence type="predicted"/>
<dbReference type="InterPro" id="IPR011051">
    <property type="entry name" value="RmlC_Cupin_sf"/>
</dbReference>
<dbReference type="RefSeq" id="WP_359206103.1">
    <property type="nucleotide sequence ID" value="NZ_JBEZAM010000010.1"/>
</dbReference>
<dbReference type="Pfam" id="PF05962">
    <property type="entry name" value="HutD"/>
    <property type="match status" value="1"/>
</dbReference>